<gene>
    <name evidence="4" type="ORF">g.17147</name>
</gene>
<feature type="compositionally biased region" description="Low complexity" evidence="3">
    <location>
        <begin position="516"/>
        <end position="529"/>
    </location>
</feature>
<comment type="similarity">
    <text evidence="1">Belongs to the glycosyltransferase 8 family. Glycogenin subfamily.</text>
</comment>
<feature type="region of interest" description="Disordered" evidence="3">
    <location>
        <begin position="393"/>
        <end position="536"/>
    </location>
</feature>
<name>A0A1B6C7U2_9HEMI</name>
<feature type="compositionally biased region" description="Pro residues" evidence="3">
    <location>
        <begin position="422"/>
        <end position="437"/>
    </location>
</feature>
<evidence type="ECO:0000256" key="1">
    <source>
        <dbReference type="ARBA" id="ARBA00038162"/>
    </source>
</evidence>
<dbReference type="GO" id="GO:0005978">
    <property type="term" value="P:glycogen biosynthetic process"/>
    <property type="evidence" value="ECO:0007669"/>
    <property type="project" value="UniProtKB-ARBA"/>
</dbReference>
<evidence type="ECO:0000256" key="3">
    <source>
        <dbReference type="SAM" id="MobiDB-lite"/>
    </source>
</evidence>
<proteinExistence type="inferred from homology"/>
<evidence type="ECO:0000313" key="4">
    <source>
        <dbReference type="EMBL" id="JAS09379.1"/>
    </source>
</evidence>
<reference evidence="4" key="1">
    <citation type="submission" date="2015-12" db="EMBL/GenBank/DDBJ databases">
        <title>De novo transcriptome assembly of four potential Pierce s Disease insect vectors from Arizona vineyards.</title>
        <authorList>
            <person name="Tassone E.E."/>
        </authorList>
    </citation>
    <scope>NUCLEOTIDE SEQUENCE</scope>
</reference>
<dbReference type="FunFam" id="3.90.550.10:FF:000085">
    <property type="entry name" value="Glycogenin, isoform B"/>
    <property type="match status" value="1"/>
</dbReference>
<sequence length="536" mass="58963">MSGFAWVTLATNDSYSLGALVLAHSLKRVNTAHQLAILITPGVSQAMRTQLSAVYNLIEVVDVLDSKDEANLTLLARPELGITFTKLHCWRLTQFNKCVFLDADTLVLQNCDELFDREEFSAAPDAGWPDCFNSGVFVYRPSNDTFKQLMDFAVVHGSFDGGDQGLLNLFYKDWSVKDISKHLPFIYNMCSTATYSYLPAFKQYSQDLKIIHFIGSSKPWLQVFDTETGLVRVSGESHSIGSFVQLWWDLFCTYVHTSLSTEMLESEELLVQGGLAGALATVTLGSPLSPEQTAFQEHLRRQCWEQGNIDYMGRDSFDNIWRKISETLNLGESPIEAANEIPPPETIPTELLHPQNDIEVTPTEIPLSQDVAETIPLSPASIEEDTLKSLSIPLEPPVVDSPKPTPIPEIPFTPPTAEVNPQAPPTPPYDTEPPSVQPPFLSKSGVTPLKHEQPSTPTITSPTPPTSPPVDPFDTPHPTKLKVEVETPGTPPTGSQPSSPSDEPPIPPKRKGNKSTQDQQKTQTQPKGGKPAKGKK</sequence>
<dbReference type="Pfam" id="PF01501">
    <property type="entry name" value="Glyco_transf_8"/>
    <property type="match status" value="1"/>
</dbReference>
<feature type="compositionally biased region" description="Pro residues" evidence="3">
    <location>
        <begin position="403"/>
        <end position="414"/>
    </location>
</feature>
<dbReference type="PANTHER" id="PTHR11183">
    <property type="entry name" value="GLYCOGENIN SUBFAMILY MEMBER"/>
    <property type="match status" value="1"/>
</dbReference>
<dbReference type="AlphaFoldDB" id="A0A1B6C7U2"/>
<dbReference type="Gene3D" id="3.90.550.10">
    <property type="entry name" value="Spore Coat Polysaccharide Biosynthesis Protein SpsA, Chain A"/>
    <property type="match status" value="1"/>
</dbReference>
<feature type="compositionally biased region" description="Low complexity" evidence="3">
    <location>
        <begin position="492"/>
        <end position="501"/>
    </location>
</feature>
<dbReference type="EMBL" id="GEDC01027919">
    <property type="protein sequence ID" value="JAS09379.1"/>
    <property type="molecule type" value="Transcribed_RNA"/>
</dbReference>
<evidence type="ECO:0000256" key="2">
    <source>
        <dbReference type="ARBA" id="ARBA00038934"/>
    </source>
</evidence>
<dbReference type="GO" id="GO:0008466">
    <property type="term" value="F:glycogenin glucosyltransferase activity"/>
    <property type="evidence" value="ECO:0007669"/>
    <property type="project" value="UniProtKB-EC"/>
</dbReference>
<dbReference type="InterPro" id="IPR002495">
    <property type="entry name" value="Glyco_trans_8"/>
</dbReference>
<protein>
    <recommendedName>
        <fullName evidence="2">glycogenin glucosyltransferase</fullName>
        <ecNumber evidence="2">2.4.1.186</ecNumber>
    </recommendedName>
</protein>
<dbReference type="InterPro" id="IPR050587">
    <property type="entry name" value="GNT1/Glycosyltrans_8"/>
</dbReference>
<accession>A0A1B6C7U2</accession>
<dbReference type="CDD" id="cd02537">
    <property type="entry name" value="GT8_Glycogenin"/>
    <property type="match status" value="1"/>
</dbReference>
<dbReference type="SUPFAM" id="SSF53448">
    <property type="entry name" value="Nucleotide-diphospho-sugar transferases"/>
    <property type="match status" value="1"/>
</dbReference>
<feature type="compositionally biased region" description="Pro residues" evidence="3">
    <location>
        <begin position="462"/>
        <end position="471"/>
    </location>
</feature>
<dbReference type="InterPro" id="IPR029044">
    <property type="entry name" value="Nucleotide-diphossugar_trans"/>
</dbReference>
<organism evidence="4">
    <name type="scientific">Clastoptera arizonana</name>
    <name type="common">Arizona spittle bug</name>
    <dbReference type="NCBI Taxonomy" id="38151"/>
    <lineage>
        <taxon>Eukaryota</taxon>
        <taxon>Metazoa</taxon>
        <taxon>Ecdysozoa</taxon>
        <taxon>Arthropoda</taxon>
        <taxon>Hexapoda</taxon>
        <taxon>Insecta</taxon>
        <taxon>Pterygota</taxon>
        <taxon>Neoptera</taxon>
        <taxon>Paraneoptera</taxon>
        <taxon>Hemiptera</taxon>
        <taxon>Auchenorrhyncha</taxon>
        <taxon>Cercopoidea</taxon>
        <taxon>Clastopteridae</taxon>
        <taxon>Clastoptera</taxon>
    </lineage>
</organism>
<dbReference type="EC" id="2.4.1.186" evidence="2"/>